<feature type="compositionally biased region" description="Polar residues" evidence="1">
    <location>
        <begin position="70"/>
        <end position="87"/>
    </location>
</feature>
<keyword evidence="3" id="KW-1185">Reference proteome</keyword>
<reference evidence="2" key="1">
    <citation type="submission" date="2021-03" db="EMBL/GenBank/DDBJ databases">
        <title>Draft genome sequence of rust myrtle Austropuccinia psidii MF-1, a brazilian biotype.</title>
        <authorList>
            <person name="Quecine M.C."/>
            <person name="Pachon D.M.R."/>
            <person name="Bonatelli M.L."/>
            <person name="Correr F.H."/>
            <person name="Franceschini L.M."/>
            <person name="Leite T.F."/>
            <person name="Margarido G.R.A."/>
            <person name="Almeida C.A."/>
            <person name="Ferrarezi J.A."/>
            <person name="Labate C.A."/>
        </authorList>
    </citation>
    <scope>NUCLEOTIDE SEQUENCE</scope>
    <source>
        <strain evidence="2">MF-1</strain>
    </source>
</reference>
<feature type="compositionally biased region" description="Basic and acidic residues" evidence="1">
    <location>
        <begin position="1"/>
        <end position="10"/>
    </location>
</feature>
<feature type="compositionally biased region" description="Low complexity" evidence="1">
    <location>
        <begin position="102"/>
        <end position="115"/>
    </location>
</feature>
<feature type="compositionally biased region" description="Basic residues" evidence="1">
    <location>
        <begin position="119"/>
        <end position="136"/>
    </location>
</feature>
<sequence length="136" mass="15419">MKHGKQEVRPDVPLGRTWSKLPEDLSQRDRLHRPYGNHQRLKSHQEVQTAGGEGKQDRENRATIQAVEEQLTQKGNTQIPSGSQGASQIRFPVASHHSETNSSVAQSNHSSQSQEGSRRRQVYKGKNKTNFSLRKR</sequence>
<dbReference type="EMBL" id="AVOT02017688">
    <property type="protein sequence ID" value="MBW0504010.1"/>
    <property type="molecule type" value="Genomic_DNA"/>
</dbReference>
<protein>
    <submittedName>
        <fullName evidence="2">Uncharacterized protein</fullName>
    </submittedName>
</protein>
<accession>A0A9Q3HJH4</accession>
<comment type="caution">
    <text evidence="2">The sequence shown here is derived from an EMBL/GenBank/DDBJ whole genome shotgun (WGS) entry which is preliminary data.</text>
</comment>
<gene>
    <name evidence="2" type="ORF">O181_043725</name>
</gene>
<evidence type="ECO:0000313" key="2">
    <source>
        <dbReference type="EMBL" id="MBW0504010.1"/>
    </source>
</evidence>
<feature type="compositionally biased region" description="Basic residues" evidence="1">
    <location>
        <begin position="30"/>
        <end position="42"/>
    </location>
</feature>
<name>A0A9Q3HJH4_9BASI</name>
<organism evidence="2 3">
    <name type="scientific">Austropuccinia psidii MF-1</name>
    <dbReference type="NCBI Taxonomy" id="1389203"/>
    <lineage>
        <taxon>Eukaryota</taxon>
        <taxon>Fungi</taxon>
        <taxon>Dikarya</taxon>
        <taxon>Basidiomycota</taxon>
        <taxon>Pucciniomycotina</taxon>
        <taxon>Pucciniomycetes</taxon>
        <taxon>Pucciniales</taxon>
        <taxon>Sphaerophragmiaceae</taxon>
        <taxon>Austropuccinia</taxon>
    </lineage>
</organism>
<evidence type="ECO:0000256" key="1">
    <source>
        <dbReference type="SAM" id="MobiDB-lite"/>
    </source>
</evidence>
<proteinExistence type="predicted"/>
<dbReference type="AlphaFoldDB" id="A0A9Q3HJH4"/>
<dbReference type="Proteomes" id="UP000765509">
    <property type="component" value="Unassembled WGS sequence"/>
</dbReference>
<evidence type="ECO:0000313" key="3">
    <source>
        <dbReference type="Proteomes" id="UP000765509"/>
    </source>
</evidence>
<feature type="region of interest" description="Disordered" evidence="1">
    <location>
        <begin position="1"/>
        <end position="136"/>
    </location>
</feature>